<name>A0A2V2N353_9EURY</name>
<proteinExistence type="predicted"/>
<feature type="compositionally biased region" description="Basic residues" evidence="1">
    <location>
        <begin position="83"/>
        <end position="92"/>
    </location>
</feature>
<accession>A0A2V2N353</accession>
<protein>
    <recommendedName>
        <fullName evidence="2">Filamentation induced by cAMP protein Fic-like C-terminal domain-containing protein</fullName>
    </recommendedName>
</protein>
<sequence>MSQPLPPHLEKAIHKVGMRGIPSDVQTLIAELCDIRPYSLTEFADLLCQTLKWSYHNYLKPMIRDRVLELTIPDNPRSPKQAVRTRSRKEDT</sequence>
<dbReference type="Proteomes" id="UP000245934">
    <property type="component" value="Unassembled WGS sequence"/>
</dbReference>
<dbReference type="AlphaFoldDB" id="A0A2V2N353"/>
<evidence type="ECO:0000313" key="3">
    <source>
        <dbReference type="EMBL" id="PWR74572.1"/>
    </source>
</evidence>
<dbReference type="InterPro" id="IPR049514">
    <property type="entry name" value="Fic-like_C"/>
</dbReference>
<feature type="region of interest" description="Disordered" evidence="1">
    <location>
        <begin position="73"/>
        <end position="92"/>
    </location>
</feature>
<dbReference type="RefSeq" id="WP_109940652.1">
    <property type="nucleotide sequence ID" value="NZ_CP176366.1"/>
</dbReference>
<evidence type="ECO:0000256" key="1">
    <source>
        <dbReference type="SAM" id="MobiDB-lite"/>
    </source>
</evidence>
<feature type="domain" description="Filamentation induced by cAMP protein Fic-like C-terminal" evidence="2">
    <location>
        <begin position="56"/>
        <end position="83"/>
    </location>
</feature>
<evidence type="ECO:0000313" key="4">
    <source>
        <dbReference type="Proteomes" id="UP000245934"/>
    </source>
</evidence>
<dbReference type="Pfam" id="PF21247">
    <property type="entry name" value="Fic-like_C"/>
    <property type="match status" value="1"/>
</dbReference>
<comment type="caution">
    <text evidence="3">The sequence shown here is derived from an EMBL/GenBank/DDBJ whole genome shotgun (WGS) entry which is preliminary data.</text>
</comment>
<dbReference type="GeneID" id="97608004"/>
<reference evidence="3 4" key="1">
    <citation type="submission" date="2018-05" db="EMBL/GenBank/DDBJ databases">
        <title>Draft genome of Methanospirillum stamsii Pt1.</title>
        <authorList>
            <person name="Dueholm M.S."/>
            <person name="Nielsen P.H."/>
            <person name="Bakmann L.F."/>
            <person name="Otzen D.E."/>
        </authorList>
    </citation>
    <scope>NUCLEOTIDE SEQUENCE [LARGE SCALE GENOMIC DNA]</scope>
    <source>
        <strain evidence="3 4">Pt1</strain>
    </source>
</reference>
<gene>
    <name evidence="3" type="ORF">DLD82_08280</name>
</gene>
<evidence type="ECO:0000259" key="2">
    <source>
        <dbReference type="Pfam" id="PF21247"/>
    </source>
</evidence>
<keyword evidence="4" id="KW-1185">Reference proteome</keyword>
<dbReference type="EMBL" id="QGMZ01000016">
    <property type="protein sequence ID" value="PWR74572.1"/>
    <property type="molecule type" value="Genomic_DNA"/>
</dbReference>
<organism evidence="3 4">
    <name type="scientific">Methanospirillum stamsii</name>
    <dbReference type="NCBI Taxonomy" id="1277351"/>
    <lineage>
        <taxon>Archaea</taxon>
        <taxon>Methanobacteriati</taxon>
        <taxon>Methanobacteriota</taxon>
        <taxon>Stenosarchaea group</taxon>
        <taxon>Methanomicrobia</taxon>
        <taxon>Methanomicrobiales</taxon>
        <taxon>Methanospirillaceae</taxon>
        <taxon>Methanospirillum</taxon>
    </lineage>
</organism>